<proteinExistence type="predicted"/>
<feature type="coiled-coil region" evidence="1">
    <location>
        <begin position="43"/>
        <end position="70"/>
    </location>
</feature>
<keyword evidence="3" id="KW-1185">Reference proteome</keyword>
<organism evidence="2 3">
    <name type="scientific">Araneus ventricosus</name>
    <name type="common">Orbweaver spider</name>
    <name type="synonym">Epeira ventricosa</name>
    <dbReference type="NCBI Taxonomy" id="182803"/>
    <lineage>
        <taxon>Eukaryota</taxon>
        <taxon>Metazoa</taxon>
        <taxon>Ecdysozoa</taxon>
        <taxon>Arthropoda</taxon>
        <taxon>Chelicerata</taxon>
        <taxon>Arachnida</taxon>
        <taxon>Araneae</taxon>
        <taxon>Araneomorphae</taxon>
        <taxon>Entelegynae</taxon>
        <taxon>Araneoidea</taxon>
        <taxon>Araneidae</taxon>
        <taxon>Araneus</taxon>
    </lineage>
</organism>
<dbReference type="AlphaFoldDB" id="A0A4Y2D9Q0"/>
<accession>A0A4Y2D9Q0</accession>
<keyword evidence="1" id="KW-0175">Coiled coil</keyword>
<name>A0A4Y2D9Q0_ARAVE</name>
<protein>
    <submittedName>
        <fullName evidence="2">Uncharacterized protein</fullName>
    </submittedName>
</protein>
<comment type="caution">
    <text evidence="2">The sequence shown here is derived from an EMBL/GenBank/DDBJ whole genome shotgun (WGS) entry which is preliminary data.</text>
</comment>
<evidence type="ECO:0000313" key="2">
    <source>
        <dbReference type="EMBL" id="GBM13532.1"/>
    </source>
</evidence>
<dbReference type="EMBL" id="BGPR01000329">
    <property type="protein sequence ID" value="GBM13532.1"/>
    <property type="molecule type" value="Genomic_DNA"/>
</dbReference>
<gene>
    <name evidence="2" type="ORF">AVEN_82801_1</name>
</gene>
<evidence type="ECO:0000256" key="1">
    <source>
        <dbReference type="SAM" id="Coils"/>
    </source>
</evidence>
<sequence length="80" mass="9517">MVDSAFIILFGKVSWLFSDNWIIFLFGPDETFKAKAVPYGMQVEELDKNVNKKIKREDDLEKLKEQLDERDIYLDFCYSE</sequence>
<dbReference type="Proteomes" id="UP000499080">
    <property type="component" value="Unassembled WGS sequence"/>
</dbReference>
<evidence type="ECO:0000313" key="3">
    <source>
        <dbReference type="Proteomes" id="UP000499080"/>
    </source>
</evidence>
<reference evidence="2 3" key="1">
    <citation type="journal article" date="2019" name="Sci. Rep.">
        <title>Orb-weaving spider Araneus ventricosus genome elucidates the spidroin gene catalogue.</title>
        <authorList>
            <person name="Kono N."/>
            <person name="Nakamura H."/>
            <person name="Ohtoshi R."/>
            <person name="Moran D.A.P."/>
            <person name="Shinohara A."/>
            <person name="Yoshida Y."/>
            <person name="Fujiwara M."/>
            <person name="Mori M."/>
            <person name="Tomita M."/>
            <person name="Arakawa K."/>
        </authorList>
    </citation>
    <scope>NUCLEOTIDE SEQUENCE [LARGE SCALE GENOMIC DNA]</scope>
</reference>